<organism evidence="2 3">
    <name type="scientific">Talaromyces stipitatus (strain ATCC 10500 / CBS 375.48 / QM 6759 / NRRL 1006)</name>
    <name type="common">Penicillium stipitatum</name>
    <dbReference type="NCBI Taxonomy" id="441959"/>
    <lineage>
        <taxon>Eukaryota</taxon>
        <taxon>Fungi</taxon>
        <taxon>Dikarya</taxon>
        <taxon>Ascomycota</taxon>
        <taxon>Pezizomycotina</taxon>
        <taxon>Eurotiomycetes</taxon>
        <taxon>Eurotiomycetidae</taxon>
        <taxon>Eurotiales</taxon>
        <taxon>Trichocomaceae</taxon>
        <taxon>Talaromyces</taxon>
        <taxon>Talaromyces sect. Talaromyces</taxon>
    </lineage>
</organism>
<proteinExistence type="predicted"/>
<dbReference type="GO" id="GO:0008168">
    <property type="term" value="F:methyltransferase activity"/>
    <property type="evidence" value="ECO:0007669"/>
    <property type="project" value="UniProtKB-KW"/>
</dbReference>
<dbReference type="RefSeq" id="XP_002481079.1">
    <property type="nucleotide sequence ID" value="XM_002481034.1"/>
</dbReference>
<reference evidence="3" key="1">
    <citation type="journal article" date="2015" name="Genome Announc.">
        <title>Genome sequence of the AIDS-associated pathogen Penicillium marneffei (ATCC18224) and its near taxonomic relative Talaromyces stipitatus (ATCC10500).</title>
        <authorList>
            <person name="Nierman W.C."/>
            <person name="Fedorova-Abrams N.D."/>
            <person name="Andrianopoulos A."/>
        </authorList>
    </citation>
    <scope>NUCLEOTIDE SEQUENCE [LARGE SCALE GENOMIC DNA]</scope>
    <source>
        <strain evidence="3">ATCC 10500 / CBS 375.48 / QM 6759 / NRRL 1006</strain>
    </source>
</reference>
<dbReference type="Proteomes" id="UP000001745">
    <property type="component" value="Unassembled WGS sequence"/>
</dbReference>
<feature type="region of interest" description="Disordered" evidence="1">
    <location>
        <begin position="1"/>
        <end position="27"/>
    </location>
</feature>
<dbReference type="GO" id="GO:0032259">
    <property type="term" value="P:methylation"/>
    <property type="evidence" value="ECO:0007669"/>
    <property type="project" value="UniProtKB-KW"/>
</dbReference>
<dbReference type="InterPro" id="IPR029063">
    <property type="entry name" value="SAM-dependent_MTases_sf"/>
</dbReference>
<accession>B8M3Q2</accession>
<feature type="compositionally biased region" description="Polar residues" evidence="1">
    <location>
        <begin position="1"/>
        <end position="13"/>
    </location>
</feature>
<dbReference type="OrthoDB" id="4218453at2759"/>
<dbReference type="GeneID" id="8107893"/>
<dbReference type="InParanoid" id="B8M3Q2"/>
<dbReference type="PANTHER" id="PTHR43591">
    <property type="entry name" value="METHYLTRANSFERASE"/>
    <property type="match status" value="1"/>
</dbReference>
<keyword evidence="2" id="KW-0808">Transferase</keyword>
<feature type="compositionally biased region" description="Acidic residues" evidence="1">
    <location>
        <begin position="16"/>
        <end position="27"/>
    </location>
</feature>
<evidence type="ECO:0000313" key="3">
    <source>
        <dbReference type="Proteomes" id="UP000001745"/>
    </source>
</evidence>
<dbReference type="eggNOG" id="ENOG502QSKG">
    <property type="taxonomic scope" value="Eukaryota"/>
</dbReference>
<evidence type="ECO:0000256" key="1">
    <source>
        <dbReference type="SAM" id="MobiDB-lite"/>
    </source>
</evidence>
<protein>
    <submittedName>
        <fullName evidence="2">TAM domain methyltransferase, putative</fullName>
    </submittedName>
</protein>
<evidence type="ECO:0000313" key="2">
    <source>
        <dbReference type="EMBL" id="EED20645.1"/>
    </source>
</evidence>
<dbReference type="Gene3D" id="3.40.50.150">
    <property type="entry name" value="Vaccinia Virus protein VP39"/>
    <property type="match status" value="1"/>
</dbReference>
<dbReference type="PhylomeDB" id="B8M3Q2"/>
<dbReference type="CDD" id="cd02440">
    <property type="entry name" value="AdoMet_MTases"/>
    <property type="match status" value="1"/>
</dbReference>
<dbReference type="VEuPathDB" id="FungiDB:TSTA_038510"/>
<keyword evidence="2" id="KW-0489">Methyltransferase</keyword>
<dbReference type="PANTHER" id="PTHR43591:SF31">
    <property type="entry name" value="LAEA-LIKE, PUTATIVE (AFU_ORTHOLOGUE AFUA_8G01930)-RELATED"/>
    <property type="match status" value="1"/>
</dbReference>
<name>B8M3Q2_TALSN</name>
<dbReference type="AlphaFoldDB" id="B8M3Q2"/>
<dbReference type="HOGENOM" id="CLU_010595_1_2_1"/>
<sequence length="335" mass="38780">MSLEPSSYNSTVITPEDTDTLYDDFDELDGDTESSTASLTSSIFHYQYENGRRYHAYRKGEYVFPNDEREQDRLDLLHHIFLMVLEGELFCAPITQSISQVLDLGTGTGAWAMDVADLFPQAVVTGTDLSPIQSPWVPQNCQFQIDDFELDWNFSYPFDFIHARNIEGSVRDHRKLFGQAFDNLKDDGWFEVDDVTVGIFCDDDSIQRAPNWLRWRDKLIEASHTFNKPMGVSQNYKQWMIDAGFVNVRQKIYKVPYSPWAKDPKMKELGMYQQAMMLEALDAYSYALFTRVLGWTATEIQLLLAGVRKEIRDREVHCYSRFYFVYGQKPSSPGT</sequence>
<dbReference type="Pfam" id="PF13489">
    <property type="entry name" value="Methyltransf_23"/>
    <property type="match status" value="1"/>
</dbReference>
<gene>
    <name evidence="2" type="ORF">TSTA_038510</name>
</gene>
<dbReference type="EMBL" id="EQ962654">
    <property type="protein sequence ID" value="EED20645.1"/>
    <property type="molecule type" value="Genomic_DNA"/>
</dbReference>
<dbReference type="STRING" id="441959.B8M3Q2"/>
<dbReference type="SUPFAM" id="SSF53335">
    <property type="entry name" value="S-adenosyl-L-methionine-dependent methyltransferases"/>
    <property type="match status" value="1"/>
</dbReference>
<dbReference type="OMA" id="DFELPWN"/>
<keyword evidence="3" id="KW-1185">Reference proteome</keyword>